<dbReference type="PRINTS" id="PR00463">
    <property type="entry name" value="EP450I"/>
</dbReference>
<feature type="binding site" description="axial binding residue" evidence="4">
    <location>
        <position position="367"/>
    </location>
    <ligand>
        <name>heme</name>
        <dbReference type="ChEBI" id="CHEBI:30413"/>
    </ligand>
    <ligandPart>
        <name>Fe</name>
        <dbReference type="ChEBI" id="CHEBI:18248"/>
    </ligandPart>
</feature>
<dbReference type="SUPFAM" id="SSF48264">
    <property type="entry name" value="Cytochrome P450"/>
    <property type="match status" value="1"/>
</dbReference>
<dbReference type="GO" id="GO:0016705">
    <property type="term" value="F:oxidoreductase activity, acting on paired donors, with incorporation or reduction of molecular oxygen"/>
    <property type="evidence" value="ECO:0007669"/>
    <property type="project" value="InterPro"/>
</dbReference>
<keyword evidence="2 4" id="KW-0349">Heme</keyword>
<keyword evidence="5" id="KW-0560">Oxidoreductase</keyword>
<feature type="non-terminal residue" evidence="6">
    <location>
        <position position="419"/>
    </location>
</feature>
<evidence type="ECO:0000256" key="4">
    <source>
        <dbReference type="PIRSR" id="PIRSR602401-1"/>
    </source>
</evidence>
<evidence type="ECO:0000256" key="1">
    <source>
        <dbReference type="ARBA" id="ARBA00010617"/>
    </source>
</evidence>
<keyword evidence="4 5" id="KW-0479">Metal-binding</keyword>
<dbReference type="STRING" id="30419.A0A091WGW2"/>
<evidence type="ECO:0000313" key="6">
    <source>
        <dbReference type="EMBL" id="KFR14814.1"/>
    </source>
</evidence>
<keyword evidence="7" id="KW-1185">Reference proteome</keyword>
<name>A0A091WGW2_OPIHO</name>
<dbReference type="PANTHER" id="PTHR24291:SF210">
    <property type="entry name" value="CYTOCHROME P450 FAMILY 4 SUBFAMILY F MEMBER 11"/>
    <property type="match status" value="1"/>
</dbReference>
<dbReference type="PROSITE" id="PS00086">
    <property type="entry name" value="CYTOCHROME_P450"/>
    <property type="match status" value="1"/>
</dbReference>
<dbReference type="Gene3D" id="1.10.630.10">
    <property type="entry name" value="Cytochrome P450"/>
    <property type="match status" value="1"/>
</dbReference>
<evidence type="ECO:0000256" key="3">
    <source>
        <dbReference type="ARBA" id="ARBA00023004"/>
    </source>
</evidence>
<dbReference type="Proteomes" id="UP000053605">
    <property type="component" value="Unassembled WGS sequence"/>
</dbReference>
<keyword evidence="5" id="KW-0503">Monooxygenase</keyword>
<dbReference type="InterPro" id="IPR002401">
    <property type="entry name" value="Cyt_P450_E_grp-I"/>
</dbReference>
<dbReference type="EMBL" id="KK735545">
    <property type="protein sequence ID" value="KFR14814.1"/>
    <property type="molecule type" value="Genomic_DNA"/>
</dbReference>
<protein>
    <submittedName>
        <fullName evidence="6">Cytochrome P450 4F22</fullName>
    </submittedName>
</protein>
<dbReference type="InterPro" id="IPR050196">
    <property type="entry name" value="Cytochrome_P450_Monoox"/>
</dbReference>
<dbReference type="PANTHER" id="PTHR24291">
    <property type="entry name" value="CYTOCHROME P450 FAMILY 4"/>
    <property type="match status" value="1"/>
</dbReference>
<dbReference type="AlphaFoldDB" id="A0A091WGW2"/>
<keyword evidence="3 4" id="KW-0408">Iron</keyword>
<comment type="similarity">
    <text evidence="1 5">Belongs to the cytochrome P450 family.</text>
</comment>
<accession>A0A091WGW2</accession>
<comment type="cofactor">
    <cofactor evidence="4">
        <name>heme</name>
        <dbReference type="ChEBI" id="CHEBI:30413"/>
    </cofactor>
</comment>
<gene>
    <name evidence="6" type="ORF">N306_00663</name>
</gene>
<dbReference type="InterPro" id="IPR017972">
    <property type="entry name" value="Cyt_P450_CS"/>
</dbReference>
<dbReference type="InterPro" id="IPR036396">
    <property type="entry name" value="Cyt_P450_sf"/>
</dbReference>
<reference evidence="6 7" key="1">
    <citation type="submission" date="2014-04" db="EMBL/GenBank/DDBJ databases">
        <title>Genome evolution of avian class.</title>
        <authorList>
            <person name="Zhang G."/>
            <person name="Li C."/>
        </authorList>
    </citation>
    <scope>NUCLEOTIDE SEQUENCE [LARGE SCALE GENOMIC DNA]</scope>
    <source>
        <strain evidence="6">BGI_N306</strain>
    </source>
</reference>
<evidence type="ECO:0000313" key="7">
    <source>
        <dbReference type="Proteomes" id="UP000053605"/>
    </source>
</evidence>
<organism evidence="6 7">
    <name type="scientific">Opisthocomus hoazin</name>
    <name type="common">Hoatzin</name>
    <name type="synonym">Phasianus hoazin</name>
    <dbReference type="NCBI Taxonomy" id="30419"/>
    <lineage>
        <taxon>Eukaryota</taxon>
        <taxon>Metazoa</taxon>
        <taxon>Chordata</taxon>
        <taxon>Craniata</taxon>
        <taxon>Vertebrata</taxon>
        <taxon>Euteleostomi</taxon>
        <taxon>Archelosauria</taxon>
        <taxon>Archosauria</taxon>
        <taxon>Dinosauria</taxon>
        <taxon>Saurischia</taxon>
        <taxon>Theropoda</taxon>
        <taxon>Coelurosauria</taxon>
        <taxon>Aves</taxon>
        <taxon>Neognathae</taxon>
        <taxon>Neoaves</taxon>
        <taxon>Opisthocomiformes</taxon>
        <taxon>Opisthocomidae</taxon>
        <taxon>Opisthocomus</taxon>
    </lineage>
</organism>
<dbReference type="GO" id="GO:0004497">
    <property type="term" value="F:monooxygenase activity"/>
    <property type="evidence" value="ECO:0007669"/>
    <property type="project" value="UniProtKB-KW"/>
</dbReference>
<evidence type="ECO:0000256" key="2">
    <source>
        <dbReference type="ARBA" id="ARBA00022617"/>
    </source>
</evidence>
<sequence length="419" mass="47431">QGKNTEEGLQQVDELVAQYRHGCLWWVLPWLPILRLFHPNTLRPILLASALSPPEDPPLLSPQLGPACPHGQGSCCHPMSPSALTVAKGVAIPRCPQWPSPVAHGDRPQRSPMPHRQPSEYIKAILELSTLVVRRHHHPLHLSSWLYRLSADGRRFAQACATVHSFTANVVQCRRQALDRLGHQAWLESHQGRRMDFIDLLLLSKDEDGNTLSDEDISAEADTFMFEGHDTTASGLAWLLYNLARHPHYQERCRQEVRELLKGRDVEEIEWEDLSNLPFTTMCIKESLRLHPPVTAVSRRCTEDITLRDGRVIPKGIICLMSIYGTHHNPDIWPEPQVYNPLRFSPENSQDQSPLAFIPFSAGPRNCIGQSFAMAELKVVAALTVARFTIRLDAERPPRRKTELILRAEDGLWLLLEGL</sequence>
<dbReference type="GO" id="GO:0005506">
    <property type="term" value="F:iron ion binding"/>
    <property type="evidence" value="ECO:0007669"/>
    <property type="project" value="InterPro"/>
</dbReference>
<feature type="non-terminal residue" evidence="6">
    <location>
        <position position="1"/>
    </location>
</feature>
<proteinExistence type="inferred from homology"/>
<dbReference type="PRINTS" id="PR00385">
    <property type="entry name" value="P450"/>
</dbReference>
<dbReference type="InterPro" id="IPR001128">
    <property type="entry name" value="Cyt_P450"/>
</dbReference>
<dbReference type="PhylomeDB" id="A0A091WGW2"/>
<dbReference type="Pfam" id="PF00067">
    <property type="entry name" value="p450"/>
    <property type="match status" value="1"/>
</dbReference>
<evidence type="ECO:0000256" key="5">
    <source>
        <dbReference type="RuleBase" id="RU000461"/>
    </source>
</evidence>
<dbReference type="GO" id="GO:0020037">
    <property type="term" value="F:heme binding"/>
    <property type="evidence" value="ECO:0007669"/>
    <property type="project" value="InterPro"/>
</dbReference>